<sequence>MVFPTPEKSLSEDDNNRSWLSYILSHGPAHEGGQAGRRPRAHRPLFCSCPEPRICLDRWRGEEKTSDKASGRAGGEVKFAWDEEIIAISGIVGISRGFYAGYTIISSLTFITNKRTHGPYEKTFNVPWDKGSFARFYGCAGAFIDAIDVYLKTTV</sequence>
<feature type="domain" description="Jacalin-type lectin" evidence="3">
    <location>
        <begin position="63"/>
        <end position="150"/>
    </location>
</feature>
<dbReference type="SUPFAM" id="SSF51101">
    <property type="entry name" value="Mannose-binding lectins"/>
    <property type="match status" value="1"/>
</dbReference>
<proteinExistence type="inferred from homology"/>
<organism evidence="4 5">
    <name type="scientific">Lactuca sativa</name>
    <name type="common">Garden lettuce</name>
    <dbReference type="NCBI Taxonomy" id="4236"/>
    <lineage>
        <taxon>Eukaryota</taxon>
        <taxon>Viridiplantae</taxon>
        <taxon>Streptophyta</taxon>
        <taxon>Embryophyta</taxon>
        <taxon>Tracheophyta</taxon>
        <taxon>Spermatophyta</taxon>
        <taxon>Magnoliopsida</taxon>
        <taxon>eudicotyledons</taxon>
        <taxon>Gunneridae</taxon>
        <taxon>Pentapetalae</taxon>
        <taxon>asterids</taxon>
        <taxon>campanulids</taxon>
        <taxon>Asterales</taxon>
        <taxon>Asteraceae</taxon>
        <taxon>Cichorioideae</taxon>
        <taxon>Cichorieae</taxon>
        <taxon>Lactucinae</taxon>
        <taxon>Lactuca</taxon>
    </lineage>
</organism>
<dbReference type="Pfam" id="PF01419">
    <property type="entry name" value="Jacalin"/>
    <property type="match status" value="1"/>
</dbReference>
<comment type="similarity">
    <text evidence="1">Belongs to the jacalin lectin family.</text>
</comment>
<evidence type="ECO:0000256" key="2">
    <source>
        <dbReference type="ARBA" id="ARBA00022734"/>
    </source>
</evidence>
<name>A0A9R1WDE7_LACSA</name>
<keyword evidence="2" id="KW-0430">Lectin</keyword>
<evidence type="ECO:0000313" key="5">
    <source>
        <dbReference type="Proteomes" id="UP000235145"/>
    </source>
</evidence>
<reference evidence="4 5" key="1">
    <citation type="journal article" date="2017" name="Nat. Commun.">
        <title>Genome assembly with in vitro proximity ligation data and whole-genome triplication in lettuce.</title>
        <authorList>
            <person name="Reyes-Chin-Wo S."/>
            <person name="Wang Z."/>
            <person name="Yang X."/>
            <person name="Kozik A."/>
            <person name="Arikit S."/>
            <person name="Song C."/>
            <person name="Xia L."/>
            <person name="Froenicke L."/>
            <person name="Lavelle D.O."/>
            <person name="Truco M.J."/>
            <person name="Xia R."/>
            <person name="Zhu S."/>
            <person name="Xu C."/>
            <person name="Xu H."/>
            <person name="Xu X."/>
            <person name="Cox K."/>
            <person name="Korf I."/>
            <person name="Meyers B.C."/>
            <person name="Michelmore R.W."/>
        </authorList>
    </citation>
    <scope>NUCLEOTIDE SEQUENCE [LARGE SCALE GENOMIC DNA]</scope>
    <source>
        <strain evidence="5">cv. Salinas</strain>
        <tissue evidence="4">Seedlings</tissue>
    </source>
</reference>
<evidence type="ECO:0000256" key="1">
    <source>
        <dbReference type="ARBA" id="ARBA00006568"/>
    </source>
</evidence>
<accession>A0A9R1WDE7</accession>
<dbReference type="GO" id="GO:0030246">
    <property type="term" value="F:carbohydrate binding"/>
    <property type="evidence" value="ECO:0007669"/>
    <property type="project" value="UniProtKB-KW"/>
</dbReference>
<gene>
    <name evidence="4" type="ORF">LSAT_V11C200054070</name>
</gene>
<evidence type="ECO:0000313" key="4">
    <source>
        <dbReference type="EMBL" id="KAJ0220782.1"/>
    </source>
</evidence>
<dbReference type="InterPro" id="IPR036404">
    <property type="entry name" value="Jacalin-like_lectin_dom_sf"/>
</dbReference>
<dbReference type="AlphaFoldDB" id="A0A9R1WDE7"/>
<keyword evidence="5" id="KW-1185">Reference proteome</keyword>
<comment type="caution">
    <text evidence="4">The sequence shown here is derived from an EMBL/GenBank/DDBJ whole genome shotgun (WGS) entry which is preliminary data.</text>
</comment>
<dbReference type="Gene3D" id="2.100.10.30">
    <property type="entry name" value="Jacalin-like lectin domain"/>
    <property type="match status" value="1"/>
</dbReference>
<protein>
    <recommendedName>
        <fullName evidence="3">Jacalin-type lectin domain-containing protein</fullName>
    </recommendedName>
</protein>
<dbReference type="EMBL" id="NBSK02000002">
    <property type="protein sequence ID" value="KAJ0220782.1"/>
    <property type="molecule type" value="Genomic_DNA"/>
</dbReference>
<evidence type="ECO:0000259" key="3">
    <source>
        <dbReference type="Pfam" id="PF01419"/>
    </source>
</evidence>
<dbReference type="Proteomes" id="UP000235145">
    <property type="component" value="Unassembled WGS sequence"/>
</dbReference>
<dbReference type="InterPro" id="IPR001229">
    <property type="entry name" value="Jacalin-like_lectin_dom"/>
</dbReference>
<dbReference type="PANTHER" id="PTHR46506">
    <property type="entry name" value="OS05G0143600 PROTEIN"/>
    <property type="match status" value="1"/>
</dbReference>